<feature type="transmembrane region" description="Helical" evidence="1">
    <location>
        <begin position="112"/>
        <end position="137"/>
    </location>
</feature>
<gene>
    <name evidence="2" type="ORF">URODEC1_LOCUS39027</name>
</gene>
<dbReference type="Proteomes" id="UP001497457">
    <property type="component" value="Chromosome 17b"/>
</dbReference>
<name>A0ABC8Z0G0_9POAL</name>
<sequence>MADKVDKKPASLLPVAVEEKKKKAAPFPAVQLASLWALFTAVMFVGSLAFTRALTQFITLPSWLREEAELTVAAAAEERAIRHGVAWSTAAQAAAAALAQLLPERRRGSRRALAHFALAATAATHLMFARVVTLFLVADPGDIFWWTVGTADILILAAGDITCFLALLGRLDQFS</sequence>
<keyword evidence="1" id="KW-0472">Membrane</keyword>
<dbReference type="AlphaFoldDB" id="A0ABC8Z0G0"/>
<dbReference type="EMBL" id="OZ075127">
    <property type="protein sequence ID" value="CAL4951631.1"/>
    <property type="molecule type" value="Genomic_DNA"/>
</dbReference>
<keyword evidence="1" id="KW-0812">Transmembrane</keyword>
<feature type="transmembrane region" description="Helical" evidence="1">
    <location>
        <begin position="143"/>
        <end position="168"/>
    </location>
</feature>
<feature type="transmembrane region" description="Helical" evidence="1">
    <location>
        <begin position="35"/>
        <end position="55"/>
    </location>
</feature>
<evidence type="ECO:0000256" key="1">
    <source>
        <dbReference type="SAM" id="Phobius"/>
    </source>
</evidence>
<keyword evidence="1" id="KW-1133">Transmembrane helix</keyword>
<evidence type="ECO:0000313" key="2">
    <source>
        <dbReference type="EMBL" id="CAL4951631.1"/>
    </source>
</evidence>
<proteinExistence type="predicted"/>
<reference evidence="2" key="1">
    <citation type="submission" date="2024-10" db="EMBL/GenBank/DDBJ databases">
        <authorList>
            <person name="Ryan C."/>
        </authorList>
    </citation>
    <scope>NUCLEOTIDE SEQUENCE [LARGE SCALE GENOMIC DNA]</scope>
</reference>
<protein>
    <recommendedName>
        <fullName evidence="4">Transmembrane protein</fullName>
    </recommendedName>
</protein>
<accession>A0ABC8Z0G0</accession>
<evidence type="ECO:0000313" key="3">
    <source>
        <dbReference type="Proteomes" id="UP001497457"/>
    </source>
</evidence>
<keyword evidence="3" id="KW-1185">Reference proteome</keyword>
<evidence type="ECO:0008006" key="4">
    <source>
        <dbReference type="Google" id="ProtNLM"/>
    </source>
</evidence>
<organism evidence="2 3">
    <name type="scientific">Urochloa decumbens</name>
    <dbReference type="NCBI Taxonomy" id="240449"/>
    <lineage>
        <taxon>Eukaryota</taxon>
        <taxon>Viridiplantae</taxon>
        <taxon>Streptophyta</taxon>
        <taxon>Embryophyta</taxon>
        <taxon>Tracheophyta</taxon>
        <taxon>Spermatophyta</taxon>
        <taxon>Magnoliopsida</taxon>
        <taxon>Liliopsida</taxon>
        <taxon>Poales</taxon>
        <taxon>Poaceae</taxon>
        <taxon>PACMAD clade</taxon>
        <taxon>Panicoideae</taxon>
        <taxon>Panicodae</taxon>
        <taxon>Paniceae</taxon>
        <taxon>Melinidinae</taxon>
        <taxon>Urochloa</taxon>
    </lineage>
</organism>